<feature type="domain" description="Plastocyanin-like" evidence="6">
    <location>
        <begin position="40"/>
        <end position="151"/>
    </location>
</feature>
<keyword evidence="3" id="KW-0732">Signal</keyword>
<sequence>MLRLNRRQFLASAASFATLPVGASLASSDPIDLNAQVADLQLLPNGYGKTSIWGFEGMTPGPEIRLGQGQRVQRRLVNALPDPTSVHWHGIRIDNAMDGVSGLTQAAVPRGETFDYDFIAPDAGTYWYHAHNRSFEQVARGLAGALIVEEADTIDVDREEVLILDDWLLDPDTAQIVSDFAAPHARSHGGRIGNFVTTNGIYNLALNARQNERMRLRIINASNARVFPLRLDGLEGWTVALDGMPLLKPEPVTETIILGPAQRIDLIVDVVASEGEAAHVVHLGQSDAASQVAFEVSSGGAATRRGAPAPLPPNAHQMVDLSKAKAMPLKMEGGAMGGLRSATLDGETKSMAEIVEAGRYWAFNGAADGRDGPAFTKLSQGEHVHLTIANDTAFPHAMHLHGMHFHEVNADGSLGPLRDTTLIERGNSRDIAFVADNPGKWLLHCHMLSHAASGMSTWIDVA</sequence>
<evidence type="ECO:0000259" key="4">
    <source>
        <dbReference type="Pfam" id="PF00394"/>
    </source>
</evidence>
<dbReference type="InterPro" id="IPR008972">
    <property type="entry name" value="Cupredoxin"/>
</dbReference>
<evidence type="ECO:0000313" key="7">
    <source>
        <dbReference type="EMBL" id="TDT72708.1"/>
    </source>
</evidence>
<protein>
    <submittedName>
        <fullName evidence="7">FtsP/CotA-like multicopper oxidase with cupredoxin domain</fullName>
    </submittedName>
</protein>
<dbReference type="GO" id="GO:0016491">
    <property type="term" value="F:oxidoreductase activity"/>
    <property type="evidence" value="ECO:0007669"/>
    <property type="project" value="UniProtKB-KW"/>
</dbReference>
<dbReference type="GO" id="GO:0005507">
    <property type="term" value="F:copper ion binding"/>
    <property type="evidence" value="ECO:0007669"/>
    <property type="project" value="InterPro"/>
</dbReference>
<dbReference type="Pfam" id="PF07731">
    <property type="entry name" value="Cu-oxidase_2"/>
    <property type="match status" value="1"/>
</dbReference>
<comment type="caution">
    <text evidence="7">The sequence shown here is derived from an EMBL/GenBank/DDBJ whole genome shotgun (WGS) entry which is preliminary data.</text>
</comment>
<feature type="chain" id="PRO_5020711416" evidence="3">
    <location>
        <begin position="27"/>
        <end position="462"/>
    </location>
</feature>
<dbReference type="InterPro" id="IPR011707">
    <property type="entry name" value="Cu-oxidase-like_N"/>
</dbReference>
<feature type="signal peptide" evidence="3">
    <location>
        <begin position="1"/>
        <end position="26"/>
    </location>
</feature>
<feature type="domain" description="Plastocyanin-like" evidence="4">
    <location>
        <begin position="161"/>
        <end position="272"/>
    </location>
</feature>
<keyword evidence="8" id="KW-1185">Reference proteome</keyword>
<dbReference type="Pfam" id="PF00394">
    <property type="entry name" value="Cu-oxidase"/>
    <property type="match status" value="1"/>
</dbReference>
<proteinExistence type="predicted"/>
<organism evidence="7 8">
    <name type="scientific">Litoreibacter halocynthiae</name>
    <dbReference type="NCBI Taxonomy" id="1242689"/>
    <lineage>
        <taxon>Bacteria</taxon>
        <taxon>Pseudomonadati</taxon>
        <taxon>Pseudomonadota</taxon>
        <taxon>Alphaproteobacteria</taxon>
        <taxon>Rhodobacterales</taxon>
        <taxon>Roseobacteraceae</taxon>
        <taxon>Litoreibacter</taxon>
    </lineage>
</organism>
<dbReference type="RefSeq" id="WP_134016807.1">
    <property type="nucleotide sequence ID" value="NZ_SOBH01000005.1"/>
</dbReference>
<evidence type="ECO:0000259" key="5">
    <source>
        <dbReference type="Pfam" id="PF07731"/>
    </source>
</evidence>
<dbReference type="Proteomes" id="UP000294563">
    <property type="component" value="Unassembled WGS sequence"/>
</dbReference>
<dbReference type="EMBL" id="SOBH01000005">
    <property type="protein sequence ID" value="TDT72708.1"/>
    <property type="molecule type" value="Genomic_DNA"/>
</dbReference>
<dbReference type="InterPro" id="IPR011706">
    <property type="entry name" value="Cu-oxidase_C"/>
</dbReference>
<evidence type="ECO:0000256" key="1">
    <source>
        <dbReference type="ARBA" id="ARBA00022723"/>
    </source>
</evidence>
<dbReference type="SUPFAM" id="SSF49503">
    <property type="entry name" value="Cupredoxins"/>
    <property type="match status" value="3"/>
</dbReference>
<evidence type="ECO:0000256" key="3">
    <source>
        <dbReference type="SAM" id="SignalP"/>
    </source>
</evidence>
<evidence type="ECO:0000259" key="6">
    <source>
        <dbReference type="Pfam" id="PF07732"/>
    </source>
</evidence>
<accession>A0A4R7LB66</accession>
<evidence type="ECO:0000256" key="2">
    <source>
        <dbReference type="ARBA" id="ARBA00023002"/>
    </source>
</evidence>
<reference evidence="7 8" key="1">
    <citation type="submission" date="2019-03" db="EMBL/GenBank/DDBJ databases">
        <title>Genomic Encyclopedia of Archaeal and Bacterial Type Strains, Phase II (KMG-II): from individual species to whole genera.</title>
        <authorList>
            <person name="Goeker M."/>
        </authorList>
    </citation>
    <scope>NUCLEOTIDE SEQUENCE [LARGE SCALE GENOMIC DNA]</scope>
    <source>
        <strain evidence="7 8">DSM 29467</strain>
    </source>
</reference>
<dbReference type="PROSITE" id="PS51318">
    <property type="entry name" value="TAT"/>
    <property type="match status" value="1"/>
</dbReference>
<gene>
    <name evidence="7" type="ORF">BDE40_3560</name>
</gene>
<dbReference type="Pfam" id="PF07732">
    <property type="entry name" value="Cu-oxidase_3"/>
    <property type="match status" value="1"/>
</dbReference>
<dbReference type="AlphaFoldDB" id="A0A4R7LB66"/>
<dbReference type="PANTHER" id="PTHR11709">
    <property type="entry name" value="MULTI-COPPER OXIDASE"/>
    <property type="match status" value="1"/>
</dbReference>
<dbReference type="CDD" id="cd13861">
    <property type="entry name" value="CuRO_1_CumA_like"/>
    <property type="match status" value="1"/>
</dbReference>
<feature type="domain" description="Plastocyanin-like" evidence="5">
    <location>
        <begin position="362"/>
        <end position="461"/>
    </location>
</feature>
<dbReference type="InterPro" id="IPR001117">
    <property type="entry name" value="Cu-oxidase_2nd"/>
</dbReference>
<keyword evidence="1" id="KW-0479">Metal-binding</keyword>
<dbReference type="OrthoDB" id="9757546at2"/>
<name>A0A4R7LB66_9RHOB</name>
<evidence type="ECO:0000313" key="8">
    <source>
        <dbReference type="Proteomes" id="UP000294563"/>
    </source>
</evidence>
<keyword evidence="2" id="KW-0560">Oxidoreductase</keyword>
<dbReference type="InterPro" id="IPR006311">
    <property type="entry name" value="TAT_signal"/>
</dbReference>
<dbReference type="PROSITE" id="PS00080">
    <property type="entry name" value="MULTICOPPER_OXIDASE2"/>
    <property type="match status" value="1"/>
</dbReference>
<dbReference type="Gene3D" id="2.60.40.420">
    <property type="entry name" value="Cupredoxins - blue copper proteins"/>
    <property type="match status" value="3"/>
</dbReference>
<dbReference type="InterPro" id="IPR002355">
    <property type="entry name" value="Cu_oxidase_Cu_BS"/>
</dbReference>
<dbReference type="InterPro" id="IPR045087">
    <property type="entry name" value="Cu-oxidase_fam"/>
</dbReference>